<gene>
    <name evidence="1" type="ORF">E2562_006280</name>
</gene>
<dbReference type="Proteomes" id="UP000479710">
    <property type="component" value="Unassembled WGS sequence"/>
</dbReference>
<name>A0A6G1EHD7_9ORYZ</name>
<organism evidence="1 2">
    <name type="scientific">Oryza meyeriana var. granulata</name>
    <dbReference type="NCBI Taxonomy" id="110450"/>
    <lineage>
        <taxon>Eukaryota</taxon>
        <taxon>Viridiplantae</taxon>
        <taxon>Streptophyta</taxon>
        <taxon>Embryophyta</taxon>
        <taxon>Tracheophyta</taxon>
        <taxon>Spermatophyta</taxon>
        <taxon>Magnoliopsida</taxon>
        <taxon>Liliopsida</taxon>
        <taxon>Poales</taxon>
        <taxon>Poaceae</taxon>
        <taxon>BOP clade</taxon>
        <taxon>Oryzoideae</taxon>
        <taxon>Oryzeae</taxon>
        <taxon>Oryzinae</taxon>
        <taxon>Oryza</taxon>
        <taxon>Oryza meyeriana</taxon>
    </lineage>
</organism>
<dbReference type="EMBL" id="SPHZ02000003">
    <property type="protein sequence ID" value="KAF0923373.1"/>
    <property type="molecule type" value="Genomic_DNA"/>
</dbReference>
<reference evidence="1 2" key="1">
    <citation type="submission" date="2019-11" db="EMBL/GenBank/DDBJ databases">
        <title>Whole genome sequence of Oryza granulata.</title>
        <authorList>
            <person name="Li W."/>
        </authorList>
    </citation>
    <scope>NUCLEOTIDE SEQUENCE [LARGE SCALE GENOMIC DNA]</scope>
    <source>
        <strain evidence="2">cv. Menghai</strain>
        <tissue evidence="1">Leaf</tissue>
    </source>
</reference>
<dbReference type="AlphaFoldDB" id="A0A6G1EHD7"/>
<evidence type="ECO:0000313" key="1">
    <source>
        <dbReference type="EMBL" id="KAF0923373.1"/>
    </source>
</evidence>
<keyword evidence="2" id="KW-1185">Reference proteome</keyword>
<proteinExistence type="predicted"/>
<comment type="caution">
    <text evidence="1">The sequence shown here is derived from an EMBL/GenBank/DDBJ whole genome shotgun (WGS) entry which is preliminary data.</text>
</comment>
<accession>A0A6G1EHD7</accession>
<protein>
    <submittedName>
        <fullName evidence="1">Uncharacterized protein</fullName>
    </submittedName>
</protein>
<sequence>MGGVQLVGTRGLARGGAEGIRLSGGHGLAILEAAAERAPRGLLARTLTTVKGTVEKTSTAANSCHDA</sequence>
<evidence type="ECO:0000313" key="2">
    <source>
        <dbReference type="Proteomes" id="UP000479710"/>
    </source>
</evidence>